<keyword evidence="11" id="KW-0175">Coiled coil</keyword>
<sequence length="522" mass="61052">MIKVMIVDDMPIFLEYLRTTIDWETYGFELVCEATNGEEALLKAENCQPDIVLSDIKMPYMDGLLLTEKLSELHPEISVVLITGNSEFEYARRAIKLGVVDYIVKPFEKEELILTLLSLQDNINQAIELKQEKKDELYLKRESLLRELIYSKELSSNLEGNLYLASLDINQENYYYAMTVEVEAERRVHSDSEMAMNWKSMLAPLYNDYMGKELTRYYFTDYEGRIVFIIPVQQDKPQSIDEDEIKYFMRFVQERIHLDITVGIGGIHNGLAGIRKSYLESVNALSHRYQDGANSIFSYESITTEEKTYGFYSAEINEIILNHLHQRNATHTLEIIESVFMEADLKRFSDTYKRMINMSIVSLLLSYLVKAGRNIEDVYPEEFDPYHVINSQNDEEQRRFIKVVYAKAFAYLDAHSESRTCQVAREAQKYIELYYNNPHFNINDVSKHLLVNQTYLRKMFKEEMGTTISEYLTKVRMESAKQLITEGQYKLSAISEMVGYNDPGYFSKCFKNYYGVSPREYQ</sequence>
<dbReference type="SUPFAM" id="SSF52172">
    <property type="entry name" value="CheY-like"/>
    <property type="match status" value="1"/>
</dbReference>
<dbReference type="InterPro" id="IPR020449">
    <property type="entry name" value="Tscrpt_reg_AraC-type_HTH"/>
</dbReference>
<evidence type="ECO:0000256" key="8">
    <source>
        <dbReference type="ARBA" id="ARBA00023163"/>
    </source>
</evidence>
<dbReference type="Gene3D" id="1.10.10.60">
    <property type="entry name" value="Homeodomain-like"/>
    <property type="match status" value="2"/>
</dbReference>
<dbReference type="SUPFAM" id="SSF46689">
    <property type="entry name" value="Homeodomain-like"/>
    <property type="match status" value="1"/>
</dbReference>
<organism evidence="14 15">
    <name type="scientific">Fusibacter bizertensis</name>
    <dbReference type="NCBI Taxonomy" id="1488331"/>
    <lineage>
        <taxon>Bacteria</taxon>
        <taxon>Bacillati</taxon>
        <taxon>Bacillota</taxon>
        <taxon>Clostridia</taxon>
        <taxon>Eubacteriales</taxon>
        <taxon>Eubacteriales Family XII. Incertae Sedis</taxon>
        <taxon>Fusibacter</taxon>
    </lineage>
</organism>
<reference evidence="14 15" key="1">
    <citation type="submission" date="2023-04" db="EMBL/GenBank/DDBJ databases">
        <title>Fusibacter bizertensis strain WBS, isolated from littoral bottom sediments of the Arctic seas - biochemical and genomic analysis.</title>
        <authorList>
            <person name="Brioukhanov A.L."/>
        </authorList>
    </citation>
    <scope>NUCLEOTIDE SEQUENCE [LARGE SCALE GENOMIC DNA]</scope>
    <source>
        <strain evidence="14 15">WBS</strain>
    </source>
</reference>
<evidence type="ECO:0000313" key="15">
    <source>
        <dbReference type="Proteomes" id="UP001158045"/>
    </source>
</evidence>
<feature type="modified residue" description="4-aspartylphosphate" evidence="10">
    <location>
        <position position="55"/>
    </location>
</feature>
<evidence type="ECO:0000256" key="6">
    <source>
        <dbReference type="ARBA" id="ARBA00023015"/>
    </source>
</evidence>
<evidence type="ECO:0000256" key="2">
    <source>
        <dbReference type="ARBA" id="ARBA00018672"/>
    </source>
</evidence>
<comment type="function">
    <text evidence="9">May play the central regulatory role in sporulation. It may be an element of the effector pathway responsible for the activation of sporulation genes in response to nutritional stress. Spo0A may act in concert with spo0H (a sigma factor) to control the expression of some genes that are critical to the sporulation process.</text>
</comment>
<dbReference type="InterPro" id="IPR041522">
    <property type="entry name" value="CdaR_GGDEF"/>
</dbReference>
<dbReference type="Proteomes" id="UP001158045">
    <property type="component" value="Unassembled WGS sequence"/>
</dbReference>
<feature type="domain" description="HTH araC/xylS-type" evidence="12">
    <location>
        <begin position="425"/>
        <end position="522"/>
    </location>
</feature>
<evidence type="ECO:0000256" key="9">
    <source>
        <dbReference type="ARBA" id="ARBA00024867"/>
    </source>
</evidence>
<dbReference type="PROSITE" id="PS50110">
    <property type="entry name" value="RESPONSE_REGULATORY"/>
    <property type="match status" value="1"/>
</dbReference>
<comment type="subcellular location">
    <subcellularLocation>
        <location evidence="1">Cytoplasm</location>
    </subcellularLocation>
</comment>
<dbReference type="Pfam" id="PF00072">
    <property type="entry name" value="Response_reg"/>
    <property type="match status" value="1"/>
</dbReference>
<evidence type="ECO:0000256" key="10">
    <source>
        <dbReference type="PROSITE-ProRule" id="PRU00169"/>
    </source>
</evidence>
<gene>
    <name evidence="14" type="ORF">QE109_01555</name>
</gene>
<proteinExistence type="predicted"/>
<evidence type="ECO:0000256" key="1">
    <source>
        <dbReference type="ARBA" id="ARBA00004496"/>
    </source>
</evidence>
<keyword evidence="4 10" id="KW-0597">Phosphoprotein</keyword>
<dbReference type="PROSITE" id="PS01124">
    <property type="entry name" value="HTH_ARAC_FAMILY_2"/>
    <property type="match status" value="1"/>
</dbReference>
<evidence type="ECO:0000256" key="4">
    <source>
        <dbReference type="ARBA" id="ARBA00022553"/>
    </source>
</evidence>
<keyword evidence="15" id="KW-1185">Reference proteome</keyword>
<keyword evidence="5" id="KW-0902">Two-component regulatory system</keyword>
<dbReference type="SMART" id="SM00448">
    <property type="entry name" value="REC"/>
    <property type="match status" value="1"/>
</dbReference>
<dbReference type="PANTHER" id="PTHR42713">
    <property type="entry name" value="HISTIDINE KINASE-RELATED"/>
    <property type="match status" value="1"/>
</dbReference>
<keyword evidence="7" id="KW-0238">DNA-binding</keyword>
<evidence type="ECO:0000259" key="12">
    <source>
        <dbReference type="PROSITE" id="PS01124"/>
    </source>
</evidence>
<evidence type="ECO:0000256" key="3">
    <source>
        <dbReference type="ARBA" id="ARBA00022490"/>
    </source>
</evidence>
<dbReference type="Pfam" id="PF12833">
    <property type="entry name" value="HTH_18"/>
    <property type="match status" value="1"/>
</dbReference>
<keyword evidence="8" id="KW-0804">Transcription</keyword>
<dbReference type="CDD" id="cd17536">
    <property type="entry name" value="REC_YesN-like"/>
    <property type="match status" value="1"/>
</dbReference>
<evidence type="ECO:0000256" key="11">
    <source>
        <dbReference type="SAM" id="Coils"/>
    </source>
</evidence>
<name>A0ABT6N8S0_9FIRM</name>
<dbReference type="PANTHER" id="PTHR42713:SF3">
    <property type="entry name" value="TRANSCRIPTIONAL REGULATORY PROTEIN HPTR"/>
    <property type="match status" value="1"/>
</dbReference>
<evidence type="ECO:0000256" key="5">
    <source>
        <dbReference type="ARBA" id="ARBA00023012"/>
    </source>
</evidence>
<protein>
    <recommendedName>
        <fullName evidence="2">Stage 0 sporulation protein A homolog</fullName>
    </recommendedName>
</protein>
<dbReference type="InterPro" id="IPR018060">
    <property type="entry name" value="HTH_AraC"/>
</dbReference>
<keyword evidence="6" id="KW-0805">Transcription regulation</keyword>
<evidence type="ECO:0000256" key="7">
    <source>
        <dbReference type="ARBA" id="ARBA00023125"/>
    </source>
</evidence>
<dbReference type="InterPro" id="IPR009057">
    <property type="entry name" value="Homeodomain-like_sf"/>
</dbReference>
<accession>A0ABT6N8S0</accession>
<dbReference type="InterPro" id="IPR001789">
    <property type="entry name" value="Sig_transdc_resp-reg_receiver"/>
</dbReference>
<dbReference type="InterPro" id="IPR051552">
    <property type="entry name" value="HptR"/>
</dbReference>
<evidence type="ECO:0000259" key="13">
    <source>
        <dbReference type="PROSITE" id="PS50110"/>
    </source>
</evidence>
<dbReference type="SMART" id="SM00342">
    <property type="entry name" value="HTH_ARAC"/>
    <property type="match status" value="1"/>
</dbReference>
<dbReference type="PRINTS" id="PR00032">
    <property type="entry name" value="HTHARAC"/>
</dbReference>
<dbReference type="RefSeq" id="WP_281092608.1">
    <property type="nucleotide sequence ID" value="NZ_JARYZI010000001.1"/>
</dbReference>
<dbReference type="Gene3D" id="3.40.50.2300">
    <property type="match status" value="1"/>
</dbReference>
<feature type="domain" description="Response regulatory" evidence="13">
    <location>
        <begin position="3"/>
        <end position="120"/>
    </location>
</feature>
<dbReference type="EMBL" id="JARYZI010000001">
    <property type="protein sequence ID" value="MDH8676809.1"/>
    <property type="molecule type" value="Genomic_DNA"/>
</dbReference>
<keyword evidence="3" id="KW-0963">Cytoplasm</keyword>
<dbReference type="PROSITE" id="PS00041">
    <property type="entry name" value="HTH_ARAC_FAMILY_1"/>
    <property type="match status" value="1"/>
</dbReference>
<feature type="coiled-coil region" evidence="11">
    <location>
        <begin position="116"/>
        <end position="147"/>
    </location>
</feature>
<dbReference type="InterPro" id="IPR018062">
    <property type="entry name" value="HTH_AraC-typ_CS"/>
</dbReference>
<dbReference type="Pfam" id="PF17853">
    <property type="entry name" value="GGDEF_2"/>
    <property type="match status" value="1"/>
</dbReference>
<comment type="caution">
    <text evidence="14">The sequence shown here is derived from an EMBL/GenBank/DDBJ whole genome shotgun (WGS) entry which is preliminary data.</text>
</comment>
<dbReference type="InterPro" id="IPR011006">
    <property type="entry name" value="CheY-like_superfamily"/>
</dbReference>
<evidence type="ECO:0000313" key="14">
    <source>
        <dbReference type="EMBL" id="MDH8676809.1"/>
    </source>
</evidence>